<dbReference type="OrthoDB" id="681130at2"/>
<dbReference type="InterPro" id="IPR011110">
    <property type="entry name" value="Reg_prop"/>
</dbReference>
<protein>
    <recommendedName>
        <fullName evidence="4">Histidine kinase</fullName>
    </recommendedName>
</protein>
<dbReference type="Proteomes" id="UP000318815">
    <property type="component" value="Unassembled WGS sequence"/>
</dbReference>
<organism evidence="2 3">
    <name type="scientific">Chitinophaga pinensis</name>
    <dbReference type="NCBI Taxonomy" id="79329"/>
    <lineage>
        <taxon>Bacteria</taxon>
        <taxon>Pseudomonadati</taxon>
        <taxon>Bacteroidota</taxon>
        <taxon>Chitinophagia</taxon>
        <taxon>Chitinophagales</taxon>
        <taxon>Chitinophagaceae</taxon>
        <taxon>Chitinophaga</taxon>
    </lineage>
</organism>
<dbReference type="Gene3D" id="2.130.10.10">
    <property type="entry name" value="YVTN repeat-like/Quinoprotein amine dehydrogenase"/>
    <property type="match status" value="2"/>
</dbReference>
<dbReference type="Pfam" id="PF07494">
    <property type="entry name" value="Reg_prop"/>
    <property type="match status" value="4"/>
</dbReference>
<reference evidence="2 3" key="1">
    <citation type="submission" date="2019-08" db="EMBL/GenBank/DDBJ databases">
        <title>Whole genome sequencing of chitin degrading bacteria Chitinophaga pinensis YS16.</title>
        <authorList>
            <person name="Singh R.P."/>
            <person name="Manchanda G."/>
            <person name="Maurya I.K."/>
            <person name="Joshi N.K."/>
            <person name="Srivastava A.K."/>
        </authorList>
    </citation>
    <scope>NUCLEOTIDE SEQUENCE [LARGE SCALE GENOMIC DNA]</scope>
    <source>
        <strain evidence="2 3">YS-16</strain>
    </source>
</reference>
<comment type="caution">
    <text evidence="2">The sequence shown here is derived from an EMBL/GenBank/DDBJ whole genome shotgun (WGS) entry which is preliminary data.</text>
</comment>
<dbReference type="PANTHER" id="PTHR43547:SF2">
    <property type="entry name" value="HYBRID SIGNAL TRANSDUCTION HISTIDINE KINASE C"/>
    <property type="match status" value="1"/>
</dbReference>
<dbReference type="EMBL" id="VOHS01000011">
    <property type="protein sequence ID" value="TWW00080.1"/>
    <property type="molecule type" value="Genomic_DNA"/>
</dbReference>
<dbReference type="PANTHER" id="PTHR43547">
    <property type="entry name" value="TWO-COMPONENT HISTIDINE KINASE"/>
    <property type="match status" value="1"/>
</dbReference>
<gene>
    <name evidence="2" type="ORF">FEF09_13090</name>
</gene>
<accession>A0A5C6LU96</accession>
<proteinExistence type="predicted"/>
<evidence type="ECO:0000313" key="2">
    <source>
        <dbReference type="EMBL" id="TWW00080.1"/>
    </source>
</evidence>
<dbReference type="GO" id="GO:0000155">
    <property type="term" value="F:phosphorelay sensor kinase activity"/>
    <property type="evidence" value="ECO:0007669"/>
    <property type="project" value="TreeGrafter"/>
</dbReference>
<dbReference type="InterPro" id="IPR015943">
    <property type="entry name" value="WD40/YVTN_repeat-like_dom_sf"/>
</dbReference>
<name>A0A5C6LU96_9BACT</name>
<evidence type="ECO:0008006" key="4">
    <source>
        <dbReference type="Google" id="ProtNLM"/>
    </source>
</evidence>
<evidence type="ECO:0000256" key="1">
    <source>
        <dbReference type="ARBA" id="ARBA00022553"/>
    </source>
</evidence>
<evidence type="ECO:0000313" key="3">
    <source>
        <dbReference type="Proteomes" id="UP000318815"/>
    </source>
</evidence>
<dbReference type="AlphaFoldDB" id="A0A5C6LU96"/>
<sequence length="225" mass="25677">MNPVFSQAPDLHFRHLTNEQGLSNSTIETIFQDSRGFMWFGTRDGLNKYDGYQIITYRYSAADSSSISDNYIRCIYEDSKGAIWVGTLNGLNRLDAGKNSFTRFLSMQDDTTSLGYNHVTCLYEDRQHHLWVGTDGGGLNLYNQASGTFSAYRMSPHRRQEDDRINALCEDAKGRLWLATDNGLAAFDPSAEILLLRVPIRRLRRSGHSAPTKRETFGWEQQEME</sequence>
<keyword evidence="3" id="KW-1185">Reference proteome</keyword>
<dbReference type="SUPFAM" id="SSF63829">
    <property type="entry name" value="Calcium-dependent phosphotriesterase"/>
    <property type="match status" value="1"/>
</dbReference>
<keyword evidence="1" id="KW-0597">Phosphoprotein</keyword>